<gene>
    <name evidence="1" type="ORF">Tci_004982</name>
</gene>
<dbReference type="InterPro" id="IPR036875">
    <property type="entry name" value="Znf_CCHC_sf"/>
</dbReference>
<evidence type="ECO:0000313" key="1">
    <source>
        <dbReference type="EMBL" id="GEU33004.1"/>
    </source>
</evidence>
<dbReference type="Pfam" id="PF14223">
    <property type="entry name" value="Retrotran_gag_2"/>
    <property type="match status" value="1"/>
</dbReference>
<dbReference type="EMBL" id="BKCJ010000417">
    <property type="protein sequence ID" value="GEU33004.1"/>
    <property type="molecule type" value="Genomic_DNA"/>
</dbReference>
<comment type="caution">
    <text evidence="1">The sequence shown here is derived from an EMBL/GenBank/DDBJ whole genome shotgun (WGS) entry which is preliminary data.</text>
</comment>
<dbReference type="SUPFAM" id="SSF57756">
    <property type="entry name" value="Retrovirus zinc finger-like domains"/>
    <property type="match status" value="1"/>
</dbReference>
<dbReference type="GO" id="GO:0003676">
    <property type="term" value="F:nucleic acid binding"/>
    <property type="evidence" value="ECO:0007669"/>
    <property type="project" value="InterPro"/>
</dbReference>
<dbReference type="GO" id="GO:0008270">
    <property type="term" value="F:zinc ion binding"/>
    <property type="evidence" value="ECO:0007669"/>
    <property type="project" value="InterPro"/>
</dbReference>
<proteinExistence type="predicted"/>
<protein>
    <recommendedName>
        <fullName evidence="2">Retrotransposon gag domain-containing protein</fullName>
    </recommendedName>
</protein>
<organism evidence="1">
    <name type="scientific">Tanacetum cinerariifolium</name>
    <name type="common">Dalmatian daisy</name>
    <name type="synonym">Chrysanthemum cinerariifolium</name>
    <dbReference type="NCBI Taxonomy" id="118510"/>
    <lineage>
        <taxon>Eukaryota</taxon>
        <taxon>Viridiplantae</taxon>
        <taxon>Streptophyta</taxon>
        <taxon>Embryophyta</taxon>
        <taxon>Tracheophyta</taxon>
        <taxon>Spermatophyta</taxon>
        <taxon>Magnoliopsida</taxon>
        <taxon>eudicotyledons</taxon>
        <taxon>Gunneridae</taxon>
        <taxon>Pentapetalae</taxon>
        <taxon>asterids</taxon>
        <taxon>campanulids</taxon>
        <taxon>Asterales</taxon>
        <taxon>Asteraceae</taxon>
        <taxon>Asteroideae</taxon>
        <taxon>Anthemideae</taxon>
        <taxon>Anthemidinae</taxon>
        <taxon>Tanacetum</taxon>
    </lineage>
</organism>
<sequence>MCNSVVVTWILNSLSPELFSSAIYTKTASKIWNDLKETYDKVDSSVVFNLHKNIHSLNKNGSTIADYYNKLNSLWKQFDDMVSLPTCTCAAAKHFDQHNQLIKLMPFLMGLDESYLAIRSNLFTRESLPSVKTAFSVISGEESHRNVTSVGTTKPVATAFAAKTFDNKKKFNNNCKGSRSNSNFNFNNNNKGPNPNLKCTNCNKFGHTINTCFDLIGYTAGYVKRNYNSNSRPITSNNAFADVHSNGVSSNNVTTGNSHVSLFSD</sequence>
<dbReference type="PANTHER" id="PTHR34222:SF99">
    <property type="entry name" value="PROTEIN, PUTATIVE-RELATED"/>
    <property type="match status" value="1"/>
</dbReference>
<accession>A0A6L2JBD9</accession>
<name>A0A6L2JBD9_TANCI</name>
<dbReference type="PANTHER" id="PTHR34222">
    <property type="entry name" value="GAG_PRE-INTEGRS DOMAIN-CONTAINING PROTEIN"/>
    <property type="match status" value="1"/>
</dbReference>
<reference evidence="1" key="1">
    <citation type="journal article" date="2019" name="Sci. Rep.">
        <title>Draft genome of Tanacetum cinerariifolium, the natural source of mosquito coil.</title>
        <authorList>
            <person name="Yamashiro T."/>
            <person name="Shiraishi A."/>
            <person name="Satake H."/>
            <person name="Nakayama K."/>
        </authorList>
    </citation>
    <scope>NUCLEOTIDE SEQUENCE</scope>
</reference>
<evidence type="ECO:0008006" key="2">
    <source>
        <dbReference type="Google" id="ProtNLM"/>
    </source>
</evidence>
<dbReference type="AlphaFoldDB" id="A0A6L2JBD9"/>